<keyword evidence="9" id="KW-0677">Repeat</keyword>
<evidence type="ECO:0000256" key="5">
    <source>
        <dbReference type="ARBA" id="ARBA00022553"/>
    </source>
</evidence>
<evidence type="ECO:0000256" key="10">
    <source>
        <dbReference type="ARBA" id="ARBA00022989"/>
    </source>
</evidence>
<dbReference type="GO" id="GO:0005576">
    <property type="term" value="C:extracellular region"/>
    <property type="evidence" value="ECO:0007669"/>
    <property type="project" value="UniProtKB-SubCell"/>
</dbReference>
<evidence type="ECO:0000256" key="4">
    <source>
        <dbReference type="ARBA" id="ARBA00022536"/>
    </source>
</evidence>
<keyword evidence="4 14" id="KW-0245">EGF-like domain</keyword>
<evidence type="ECO:0000313" key="20">
    <source>
        <dbReference type="Proteomes" id="UP000269221"/>
    </source>
</evidence>
<keyword evidence="20" id="KW-1185">Reference proteome</keyword>
<dbReference type="PANTHER" id="PTHR14789:SF8">
    <property type="entry name" value="C-TYPE LECTIN DOMAIN FAMILY 14 MEMBER A PRECURSOR-RELATED"/>
    <property type="match status" value="1"/>
</dbReference>
<evidence type="ECO:0000313" key="19">
    <source>
        <dbReference type="EMBL" id="RMC08045.1"/>
    </source>
</evidence>
<dbReference type="InterPro" id="IPR016186">
    <property type="entry name" value="C-type_lectin-like/link_sf"/>
</dbReference>
<evidence type="ECO:0000256" key="14">
    <source>
        <dbReference type="PROSITE-ProRule" id="PRU00076"/>
    </source>
</evidence>
<evidence type="ECO:0000256" key="7">
    <source>
        <dbReference type="ARBA" id="ARBA00022729"/>
    </source>
</evidence>
<feature type="compositionally biased region" description="Basic and acidic residues" evidence="15">
    <location>
        <begin position="1"/>
        <end position="19"/>
    </location>
</feature>
<evidence type="ECO:0000256" key="9">
    <source>
        <dbReference type="ARBA" id="ARBA00022737"/>
    </source>
</evidence>
<feature type="region of interest" description="Disordered" evidence="15">
    <location>
        <begin position="608"/>
        <end position="634"/>
    </location>
</feature>
<dbReference type="GO" id="GO:0005509">
    <property type="term" value="F:calcium ion binding"/>
    <property type="evidence" value="ECO:0007669"/>
    <property type="project" value="InterPro"/>
</dbReference>
<dbReference type="PROSITE" id="PS00010">
    <property type="entry name" value="ASX_HYDROXYL"/>
    <property type="match status" value="3"/>
</dbReference>
<dbReference type="FunFam" id="2.10.25.10:FF:000014">
    <property type="entry name" value="Latent-transforming growth factor beta-binding protein 3"/>
    <property type="match status" value="1"/>
</dbReference>
<dbReference type="SMART" id="SM00034">
    <property type="entry name" value="CLECT"/>
    <property type="match status" value="1"/>
</dbReference>
<dbReference type="InterPro" id="IPR051505">
    <property type="entry name" value="C-type_lectin_domain"/>
</dbReference>
<dbReference type="EMBL" id="QRBI01000119">
    <property type="protein sequence ID" value="RMC08045.1"/>
    <property type="molecule type" value="Genomic_DNA"/>
</dbReference>
<keyword evidence="8" id="KW-0430">Lectin</keyword>
<feature type="domain" description="EGF-like" evidence="17">
    <location>
        <begin position="412"/>
        <end position="451"/>
    </location>
</feature>
<keyword evidence="13" id="KW-0325">Glycoprotein</keyword>
<dbReference type="Gene3D" id="2.10.25.10">
    <property type="entry name" value="Laminin"/>
    <property type="match status" value="5"/>
</dbReference>
<comment type="subcellular location">
    <subcellularLocation>
        <location evidence="1">Membrane</location>
        <topology evidence="1">Single-pass type I membrane protein</topology>
    </subcellularLocation>
    <subcellularLocation>
        <location evidence="2">Secreted</location>
    </subcellularLocation>
</comment>
<organism evidence="19 20">
    <name type="scientific">Hirundo rustica rustica</name>
    <dbReference type="NCBI Taxonomy" id="333673"/>
    <lineage>
        <taxon>Eukaryota</taxon>
        <taxon>Metazoa</taxon>
        <taxon>Chordata</taxon>
        <taxon>Craniata</taxon>
        <taxon>Vertebrata</taxon>
        <taxon>Euteleostomi</taxon>
        <taxon>Archelosauria</taxon>
        <taxon>Archosauria</taxon>
        <taxon>Dinosauria</taxon>
        <taxon>Saurischia</taxon>
        <taxon>Theropoda</taxon>
        <taxon>Coelurosauria</taxon>
        <taxon>Aves</taxon>
        <taxon>Neognathae</taxon>
        <taxon>Neoaves</taxon>
        <taxon>Telluraves</taxon>
        <taxon>Australaves</taxon>
        <taxon>Passeriformes</taxon>
        <taxon>Sylvioidea</taxon>
        <taxon>Hirundinidae</taxon>
        <taxon>Hirundo</taxon>
    </lineage>
</organism>
<keyword evidence="10 16" id="KW-1133">Transmembrane helix</keyword>
<comment type="caution">
    <text evidence="19">The sequence shown here is derived from an EMBL/GenBank/DDBJ whole genome shotgun (WGS) entry which is preliminary data.</text>
</comment>
<evidence type="ECO:0000256" key="1">
    <source>
        <dbReference type="ARBA" id="ARBA00004479"/>
    </source>
</evidence>
<comment type="caution">
    <text evidence="14">Lacks conserved residue(s) required for the propagation of feature annotation.</text>
</comment>
<feature type="disulfide bond" evidence="14">
    <location>
        <begin position="416"/>
        <end position="426"/>
    </location>
</feature>
<dbReference type="Proteomes" id="UP000269221">
    <property type="component" value="Unassembled WGS sequence"/>
</dbReference>
<evidence type="ECO:0000256" key="16">
    <source>
        <dbReference type="SAM" id="Phobius"/>
    </source>
</evidence>
<dbReference type="Pfam" id="PF14670">
    <property type="entry name" value="FXa_inhibition"/>
    <property type="match status" value="1"/>
</dbReference>
<name>A0A3M0K447_HIRRU</name>
<keyword evidence="6 16" id="KW-0812">Transmembrane</keyword>
<evidence type="ECO:0000259" key="18">
    <source>
        <dbReference type="PROSITE" id="PS50041"/>
    </source>
</evidence>
<evidence type="ECO:0000256" key="11">
    <source>
        <dbReference type="ARBA" id="ARBA00023136"/>
    </source>
</evidence>
<dbReference type="InterPro" id="IPR001881">
    <property type="entry name" value="EGF-like_Ca-bd_dom"/>
</dbReference>
<evidence type="ECO:0000259" key="17">
    <source>
        <dbReference type="PROSITE" id="PS50026"/>
    </source>
</evidence>
<dbReference type="GO" id="GO:0030246">
    <property type="term" value="F:carbohydrate binding"/>
    <property type="evidence" value="ECO:0007669"/>
    <property type="project" value="UniProtKB-KW"/>
</dbReference>
<protein>
    <recommendedName>
        <fullName evidence="21">C1QR1 protein</fullName>
    </recommendedName>
</protein>
<evidence type="ECO:0000256" key="2">
    <source>
        <dbReference type="ARBA" id="ARBA00004613"/>
    </source>
</evidence>
<dbReference type="PROSITE" id="PS01187">
    <property type="entry name" value="EGF_CA"/>
    <property type="match status" value="1"/>
</dbReference>
<keyword evidence="12 14" id="KW-1015">Disulfide bond</keyword>
<evidence type="ECO:0000256" key="15">
    <source>
        <dbReference type="SAM" id="MobiDB-lite"/>
    </source>
</evidence>
<dbReference type="SUPFAM" id="SSF57196">
    <property type="entry name" value="EGF/Laminin"/>
    <property type="match status" value="2"/>
</dbReference>
<feature type="region of interest" description="Disordered" evidence="15">
    <location>
        <begin position="1"/>
        <end position="32"/>
    </location>
</feature>
<dbReference type="PROSITE" id="PS50041">
    <property type="entry name" value="C_TYPE_LECTIN_2"/>
    <property type="match status" value="1"/>
</dbReference>
<dbReference type="Pfam" id="PF07645">
    <property type="entry name" value="EGF_CA"/>
    <property type="match status" value="3"/>
</dbReference>
<keyword evidence="5" id="KW-0597">Phosphoprotein</keyword>
<dbReference type="InterPro" id="IPR009030">
    <property type="entry name" value="Growth_fac_rcpt_cys_sf"/>
</dbReference>
<proteinExistence type="predicted"/>
<feature type="compositionally biased region" description="Polar residues" evidence="15">
    <location>
        <begin position="519"/>
        <end position="528"/>
    </location>
</feature>
<dbReference type="PROSITE" id="PS01186">
    <property type="entry name" value="EGF_2"/>
    <property type="match status" value="2"/>
</dbReference>
<dbReference type="Gene3D" id="3.10.100.10">
    <property type="entry name" value="Mannose-Binding Protein A, subunit A"/>
    <property type="match status" value="1"/>
</dbReference>
<dbReference type="STRING" id="333673.A0A3M0K447"/>
<dbReference type="InterPro" id="IPR001304">
    <property type="entry name" value="C-type_lectin-like"/>
</dbReference>
<dbReference type="CDD" id="cd00054">
    <property type="entry name" value="EGF_CA"/>
    <property type="match status" value="3"/>
</dbReference>
<dbReference type="InterPro" id="IPR018378">
    <property type="entry name" value="C-type_lectin_CS"/>
</dbReference>
<accession>A0A3M0K447</accession>
<dbReference type="GO" id="GO:0016020">
    <property type="term" value="C:membrane"/>
    <property type="evidence" value="ECO:0007669"/>
    <property type="project" value="UniProtKB-SubCell"/>
</dbReference>
<feature type="domain" description="C-type lectin" evidence="18">
    <location>
        <begin position="88"/>
        <end position="208"/>
    </location>
</feature>
<dbReference type="InterPro" id="IPR018097">
    <property type="entry name" value="EGF_Ca-bd_CS"/>
</dbReference>
<evidence type="ECO:0000256" key="8">
    <source>
        <dbReference type="ARBA" id="ARBA00022734"/>
    </source>
</evidence>
<sequence length="634" mass="66248">MGARSRREREAGEPSEAPRYRKPRPPVINRKAGSTGCVSGELGGTPGCDSAGHLSIRPAGWPRSGRSCCCCCWLAGRSGGEDAEVLCADSACYTLHRDESSWKSAQERCRDNGGNLSPVGSAGEAALLRELLAAARWAGPAWLGLALPRGHCVQPQEPLRGFSWAAGGEPGDFSEWASEPAVTCLSARCVALQPPGPHGPGGWADRACRTPLPAFLCKFSFQGMCGPLPLAGRGAVAYRTPFGVRSARLDAAPFGTLAEVECDGGRDPAFAVCKGPLAGGGFAWHPPGPLCPLTCGHRNGGCQQRCLDGPGESPRCACHPGYVLAADMASCLPEDSCHPNPCQGSCRSLPGGFECGCEPGYALAADGRGCSDVDECESGPCQHLCRNVPGGFQCHCRPGYRPAGPAGRRCHDVDECAQPHACPQLCINIPGSFRCACRPGFQRQPGGDSCLDVDECLRDPCPGACRNFLGGYECLCPPGSLRDGDGRGCSPGEAIPNSIPQNSTSIPQSSGSIPQSSGVIPQSTSVIPRSSGIPPTSGIPRTTRIPWTTSIPRTLGMPTAGLGAGSDEPGADGPRLLLYYIVGSLVAILLLLAFALALVACRKRAAKRKKPPAKNAADNYCWVPEQPESRGERR</sequence>
<feature type="region of interest" description="Disordered" evidence="15">
    <location>
        <begin position="487"/>
        <end position="552"/>
    </location>
</feature>
<dbReference type="OrthoDB" id="10045365at2759"/>
<dbReference type="InterPro" id="IPR049883">
    <property type="entry name" value="NOTCH1_EGF-like"/>
</dbReference>
<dbReference type="InterPro" id="IPR000152">
    <property type="entry name" value="EGF-type_Asp/Asn_hydroxyl_site"/>
</dbReference>
<feature type="compositionally biased region" description="Low complexity" evidence="15">
    <location>
        <begin position="505"/>
        <end position="518"/>
    </location>
</feature>
<dbReference type="Pfam" id="PF00059">
    <property type="entry name" value="Lectin_C"/>
    <property type="match status" value="1"/>
</dbReference>
<feature type="transmembrane region" description="Helical" evidence="16">
    <location>
        <begin position="577"/>
        <end position="601"/>
    </location>
</feature>
<gene>
    <name evidence="19" type="ORF">DUI87_15518</name>
</gene>
<evidence type="ECO:0000256" key="6">
    <source>
        <dbReference type="ARBA" id="ARBA00022692"/>
    </source>
</evidence>
<dbReference type="InterPro" id="IPR000742">
    <property type="entry name" value="EGF"/>
</dbReference>
<dbReference type="SMART" id="SM00181">
    <property type="entry name" value="EGF"/>
    <property type="match status" value="5"/>
</dbReference>
<dbReference type="SUPFAM" id="SSF56436">
    <property type="entry name" value="C-type lectin-like"/>
    <property type="match status" value="1"/>
</dbReference>
<evidence type="ECO:0000256" key="3">
    <source>
        <dbReference type="ARBA" id="ARBA00022525"/>
    </source>
</evidence>
<dbReference type="AlphaFoldDB" id="A0A3M0K447"/>
<keyword evidence="11 16" id="KW-0472">Membrane</keyword>
<reference evidence="19 20" key="1">
    <citation type="submission" date="2018-07" db="EMBL/GenBank/DDBJ databases">
        <title>A high quality draft genome assembly of the barn swallow (H. rustica rustica).</title>
        <authorList>
            <person name="Formenti G."/>
            <person name="Chiara M."/>
            <person name="Poveda L."/>
            <person name="Francoijs K.-J."/>
            <person name="Bonisoli-Alquati A."/>
            <person name="Canova L."/>
            <person name="Gianfranceschi L."/>
            <person name="Horner D.S."/>
            <person name="Saino N."/>
        </authorList>
    </citation>
    <scope>NUCLEOTIDE SEQUENCE [LARGE SCALE GENOMIC DNA]</scope>
    <source>
        <strain evidence="19">Chelidonia</strain>
        <tissue evidence="19">Blood</tissue>
    </source>
</reference>
<evidence type="ECO:0000256" key="13">
    <source>
        <dbReference type="ARBA" id="ARBA00023180"/>
    </source>
</evidence>
<keyword evidence="3" id="KW-0964">Secreted</keyword>
<dbReference type="PROSITE" id="PS50026">
    <property type="entry name" value="EGF_3"/>
    <property type="match status" value="2"/>
</dbReference>
<evidence type="ECO:0000256" key="12">
    <source>
        <dbReference type="ARBA" id="ARBA00023157"/>
    </source>
</evidence>
<feature type="domain" description="EGF-like" evidence="17">
    <location>
        <begin position="372"/>
        <end position="411"/>
    </location>
</feature>
<dbReference type="FunFam" id="2.10.25.10:FF:000119">
    <property type="entry name" value="vitamin K-dependent protein S"/>
    <property type="match status" value="1"/>
</dbReference>
<keyword evidence="7" id="KW-0732">Signal</keyword>
<dbReference type="PANTHER" id="PTHR14789">
    <property type="entry name" value="CHONDROLECTIN VARIANT CHODLFDELTAE"/>
    <property type="match status" value="1"/>
</dbReference>
<dbReference type="PROSITE" id="PS00615">
    <property type="entry name" value="C_TYPE_LECTIN_1"/>
    <property type="match status" value="1"/>
</dbReference>
<dbReference type="SMART" id="SM00179">
    <property type="entry name" value="EGF_CA"/>
    <property type="match status" value="5"/>
</dbReference>
<evidence type="ECO:0008006" key="21">
    <source>
        <dbReference type="Google" id="ProtNLM"/>
    </source>
</evidence>
<dbReference type="InterPro" id="IPR016187">
    <property type="entry name" value="CTDL_fold"/>
</dbReference>
<dbReference type="SUPFAM" id="SSF57184">
    <property type="entry name" value="Growth factor receptor domain"/>
    <property type="match status" value="1"/>
</dbReference>